<feature type="domain" description="DUF6965" evidence="1">
    <location>
        <begin position="1"/>
        <end position="66"/>
    </location>
</feature>
<sequence length="68" mass="8128">MELQELEEFFKNCRRPEMPVFLNEATKVTDFDLFLESHFGPLRANPESKINKPLLVRLKMMKLIIEFN</sequence>
<dbReference type="Pfam" id="PF22292">
    <property type="entry name" value="DUF6965"/>
    <property type="match status" value="1"/>
</dbReference>
<name>A0A369PQM8_9SPHI</name>
<gene>
    <name evidence="2" type="ORF">DU508_20435</name>
</gene>
<dbReference type="AlphaFoldDB" id="A0A369PQM8"/>
<protein>
    <recommendedName>
        <fullName evidence="1">DUF6965 domain-containing protein</fullName>
    </recommendedName>
</protein>
<dbReference type="InterPro" id="IPR054238">
    <property type="entry name" value="DUF6965"/>
</dbReference>
<dbReference type="EMBL" id="QPKV01000012">
    <property type="protein sequence ID" value="RDC54592.1"/>
    <property type="molecule type" value="Genomic_DNA"/>
</dbReference>
<reference evidence="2 3" key="1">
    <citation type="submission" date="2018-07" db="EMBL/GenBank/DDBJ databases">
        <title>Pedobacter sp. nov., isolated from soil.</title>
        <authorList>
            <person name="Zhou L.Y."/>
            <person name="Du Z.J."/>
        </authorList>
    </citation>
    <scope>NUCLEOTIDE SEQUENCE [LARGE SCALE GENOMIC DNA]</scope>
    <source>
        <strain evidence="2 3">JDX94</strain>
    </source>
</reference>
<organism evidence="2 3">
    <name type="scientific">Pedobacter chinensis</name>
    <dbReference type="NCBI Taxonomy" id="2282421"/>
    <lineage>
        <taxon>Bacteria</taxon>
        <taxon>Pseudomonadati</taxon>
        <taxon>Bacteroidota</taxon>
        <taxon>Sphingobacteriia</taxon>
        <taxon>Sphingobacteriales</taxon>
        <taxon>Sphingobacteriaceae</taxon>
        <taxon>Pedobacter</taxon>
    </lineage>
</organism>
<proteinExistence type="predicted"/>
<comment type="caution">
    <text evidence="2">The sequence shown here is derived from an EMBL/GenBank/DDBJ whole genome shotgun (WGS) entry which is preliminary data.</text>
</comment>
<evidence type="ECO:0000313" key="2">
    <source>
        <dbReference type="EMBL" id="RDC54592.1"/>
    </source>
</evidence>
<dbReference type="RefSeq" id="WP_056095085.1">
    <property type="nucleotide sequence ID" value="NZ_QPKV01000012.1"/>
</dbReference>
<dbReference type="Proteomes" id="UP000253961">
    <property type="component" value="Unassembled WGS sequence"/>
</dbReference>
<accession>A0A369PQM8</accession>
<evidence type="ECO:0000313" key="3">
    <source>
        <dbReference type="Proteomes" id="UP000253961"/>
    </source>
</evidence>
<keyword evidence="3" id="KW-1185">Reference proteome</keyword>
<evidence type="ECO:0000259" key="1">
    <source>
        <dbReference type="Pfam" id="PF22292"/>
    </source>
</evidence>